<keyword evidence="3" id="KW-0067">ATP-binding</keyword>
<dbReference type="InterPro" id="IPR050267">
    <property type="entry name" value="Anti-sigma-factor_SerPK"/>
</dbReference>
<dbReference type="PANTHER" id="PTHR35526:SF3">
    <property type="entry name" value="ANTI-SIGMA-F FACTOR RSBW"/>
    <property type="match status" value="1"/>
</dbReference>
<feature type="domain" description="Histidine kinase/HSP90-like ATPase" evidence="2">
    <location>
        <begin position="29"/>
        <end position="99"/>
    </location>
</feature>
<evidence type="ECO:0000313" key="3">
    <source>
        <dbReference type="EMBL" id="TMR36374.1"/>
    </source>
</evidence>
<dbReference type="Proteomes" id="UP000306628">
    <property type="component" value="Unassembled WGS sequence"/>
</dbReference>
<keyword evidence="1" id="KW-0808">Transferase</keyword>
<dbReference type="Gene3D" id="3.30.565.10">
    <property type="entry name" value="Histidine kinase-like ATPase, C-terminal domain"/>
    <property type="match status" value="1"/>
</dbReference>
<name>A0A5S4GV96_9ACTN</name>
<dbReference type="GO" id="GO:0005524">
    <property type="term" value="F:ATP binding"/>
    <property type="evidence" value="ECO:0007669"/>
    <property type="project" value="UniProtKB-KW"/>
</dbReference>
<keyword evidence="1" id="KW-0418">Kinase</keyword>
<evidence type="ECO:0000259" key="2">
    <source>
        <dbReference type="Pfam" id="PF13581"/>
    </source>
</evidence>
<keyword evidence="4" id="KW-1185">Reference proteome</keyword>
<keyword evidence="1" id="KW-0723">Serine/threonine-protein kinase</keyword>
<sequence>MRTRPLAPPPRREIVRPLPLVLTSAGHRNLDDVRLVFSELVSNAAVHSRSGRHGGLVALEVAEISDRLLRIAVTDAGSRTFPHSRRPNSEDDHGRGLLVEAVSVRWGGRRGSIGSTVWAEVLTLEDSPSAAAPESSVAMLEARQADWAGTPHSVCHCPTALNSHYLDAHWART</sequence>
<comment type="caution">
    <text evidence="3">The sequence shown here is derived from an EMBL/GenBank/DDBJ whole genome shotgun (WGS) entry which is preliminary data.</text>
</comment>
<dbReference type="SUPFAM" id="SSF55874">
    <property type="entry name" value="ATPase domain of HSP90 chaperone/DNA topoisomerase II/histidine kinase"/>
    <property type="match status" value="1"/>
</dbReference>
<gene>
    <name evidence="3" type="ORF">ETD85_11010</name>
</gene>
<evidence type="ECO:0000256" key="1">
    <source>
        <dbReference type="ARBA" id="ARBA00022527"/>
    </source>
</evidence>
<dbReference type="GO" id="GO:0004674">
    <property type="term" value="F:protein serine/threonine kinase activity"/>
    <property type="evidence" value="ECO:0007669"/>
    <property type="project" value="UniProtKB-KW"/>
</dbReference>
<dbReference type="OrthoDB" id="3425746at2"/>
<evidence type="ECO:0000313" key="4">
    <source>
        <dbReference type="Proteomes" id="UP000306628"/>
    </source>
</evidence>
<dbReference type="CDD" id="cd16936">
    <property type="entry name" value="HATPase_RsbW-like"/>
    <property type="match status" value="1"/>
</dbReference>
<keyword evidence="3" id="KW-0547">Nucleotide-binding</keyword>
<proteinExistence type="predicted"/>
<dbReference type="AlphaFoldDB" id="A0A5S4GV96"/>
<organism evidence="3 4">
    <name type="scientific">Nonomuraea zeae</name>
    <dbReference type="NCBI Taxonomy" id="1642303"/>
    <lineage>
        <taxon>Bacteria</taxon>
        <taxon>Bacillati</taxon>
        <taxon>Actinomycetota</taxon>
        <taxon>Actinomycetes</taxon>
        <taxon>Streptosporangiales</taxon>
        <taxon>Streptosporangiaceae</taxon>
        <taxon>Nonomuraea</taxon>
    </lineage>
</organism>
<protein>
    <submittedName>
        <fullName evidence="3">ATP-binding protein</fullName>
    </submittedName>
</protein>
<dbReference type="Pfam" id="PF13581">
    <property type="entry name" value="HATPase_c_2"/>
    <property type="match status" value="1"/>
</dbReference>
<dbReference type="PANTHER" id="PTHR35526">
    <property type="entry name" value="ANTI-SIGMA-F FACTOR RSBW-RELATED"/>
    <property type="match status" value="1"/>
</dbReference>
<reference evidence="3 4" key="1">
    <citation type="submission" date="2019-05" db="EMBL/GenBank/DDBJ databases">
        <title>Draft genome sequence of Nonomuraea zeae DSM 100528.</title>
        <authorList>
            <person name="Saricaoglu S."/>
            <person name="Isik K."/>
        </authorList>
    </citation>
    <scope>NUCLEOTIDE SEQUENCE [LARGE SCALE GENOMIC DNA]</scope>
    <source>
        <strain evidence="3 4">DSM 100528</strain>
    </source>
</reference>
<dbReference type="InterPro" id="IPR003594">
    <property type="entry name" value="HATPase_dom"/>
</dbReference>
<dbReference type="EMBL" id="VCKX01000025">
    <property type="protein sequence ID" value="TMR36374.1"/>
    <property type="molecule type" value="Genomic_DNA"/>
</dbReference>
<accession>A0A5S4GV96</accession>
<dbReference type="InterPro" id="IPR036890">
    <property type="entry name" value="HATPase_C_sf"/>
</dbReference>